<evidence type="ECO:0000256" key="2">
    <source>
        <dbReference type="SAM" id="Phobius"/>
    </source>
</evidence>
<proteinExistence type="predicted"/>
<organism evidence="3 4">
    <name type="scientific">Micromonospora fiedleri</name>
    <dbReference type="NCBI Taxonomy" id="1157498"/>
    <lineage>
        <taxon>Bacteria</taxon>
        <taxon>Bacillati</taxon>
        <taxon>Actinomycetota</taxon>
        <taxon>Actinomycetes</taxon>
        <taxon>Micromonosporales</taxon>
        <taxon>Micromonosporaceae</taxon>
        <taxon>Micromonospora</taxon>
    </lineage>
</organism>
<feature type="compositionally biased region" description="Basic and acidic residues" evidence="1">
    <location>
        <begin position="1"/>
        <end position="16"/>
    </location>
</feature>
<evidence type="ECO:0000313" key="3">
    <source>
        <dbReference type="EMBL" id="MBL6280067.1"/>
    </source>
</evidence>
<keyword evidence="2" id="KW-0472">Membrane</keyword>
<feature type="transmembrane region" description="Helical" evidence="2">
    <location>
        <begin position="34"/>
        <end position="53"/>
    </location>
</feature>
<dbReference type="Proteomes" id="UP000661193">
    <property type="component" value="Unassembled WGS sequence"/>
</dbReference>
<name>A0ABS1UUL5_9ACTN</name>
<gene>
    <name evidence="3" type="ORF">JMF97_28295</name>
</gene>
<sequence>MSAERGFIDLGDHDHQSLSSGRPAPDRVTGRRKMGVRLVAAFVVGMVLGGVAVNQLRDSREERERNSSISLVAFVASGGSGGGDARGIYQMAGQLAVINAGPAPITVRATSGQLPGIRVRGAGQSPLLRPGGTAWIEVEVRIDCSIPFGSEPLSTRFTVEAADGRVREVSHPVAVIGSAWHREVEQPCAHLADLVKRDG</sequence>
<evidence type="ECO:0000313" key="4">
    <source>
        <dbReference type="Proteomes" id="UP000661193"/>
    </source>
</evidence>
<dbReference type="EMBL" id="JAETXL010000014">
    <property type="protein sequence ID" value="MBL6280067.1"/>
    <property type="molecule type" value="Genomic_DNA"/>
</dbReference>
<accession>A0ABS1UUL5</accession>
<keyword evidence="2" id="KW-0812">Transmembrane</keyword>
<feature type="region of interest" description="Disordered" evidence="1">
    <location>
        <begin position="1"/>
        <end position="30"/>
    </location>
</feature>
<keyword evidence="2" id="KW-1133">Transmembrane helix</keyword>
<reference evidence="3 4" key="1">
    <citation type="submission" date="2021-01" db="EMBL/GenBank/DDBJ databases">
        <title>Genome sequencing of Micromonospora fiedleri MG-37.</title>
        <authorList>
            <person name="Moreland P.E.J."/>
            <person name="Stach J.E.M."/>
        </authorList>
    </citation>
    <scope>NUCLEOTIDE SEQUENCE [LARGE SCALE GENOMIC DNA]</scope>
    <source>
        <strain evidence="3 4">MG-37</strain>
    </source>
</reference>
<protein>
    <submittedName>
        <fullName evidence="3">Uncharacterized protein</fullName>
    </submittedName>
</protein>
<keyword evidence="4" id="KW-1185">Reference proteome</keyword>
<comment type="caution">
    <text evidence="3">The sequence shown here is derived from an EMBL/GenBank/DDBJ whole genome shotgun (WGS) entry which is preliminary data.</text>
</comment>
<dbReference type="RefSeq" id="WP_203224302.1">
    <property type="nucleotide sequence ID" value="NZ_JAETXL010000014.1"/>
</dbReference>
<evidence type="ECO:0000256" key="1">
    <source>
        <dbReference type="SAM" id="MobiDB-lite"/>
    </source>
</evidence>